<keyword evidence="1" id="KW-1133">Transmembrane helix</keyword>
<evidence type="ECO:0000313" key="3">
    <source>
        <dbReference type="Proteomes" id="UP000292665"/>
    </source>
</evidence>
<name>A0A4Q5C5F1_9FIRM</name>
<reference evidence="2 3" key="1">
    <citation type="journal article" date="2019" name="Science, e1252229">
        <title>Invertible promoters mediate bacterial phase variation, antibiotic resistance, and host adaptation in the gut.</title>
        <authorList>
            <person name="Jiang X."/>
            <person name="Hall A.B."/>
            <person name="Arthur T.D."/>
            <person name="Plichta D.R."/>
            <person name="Covington C.T."/>
            <person name="Poyet M."/>
            <person name="Crothers J."/>
            <person name="Moses P.L."/>
            <person name="Tolonen A.C."/>
            <person name="Vlamakis H."/>
            <person name="Alm E.J."/>
            <person name="Xavier R.J."/>
        </authorList>
    </citation>
    <scope>NUCLEOTIDE SEQUENCE [LARGE SCALE GENOMIC DNA]</scope>
    <source>
        <strain evidence="3">aa_0143</strain>
    </source>
</reference>
<evidence type="ECO:0000313" key="2">
    <source>
        <dbReference type="EMBL" id="RYS77846.1"/>
    </source>
</evidence>
<dbReference type="Proteomes" id="UP000292665">
    <property type="component" value="Unassembled WGS sequence"/>
</dbReference>
<proteinExistence type="predicted"/>
<organism evidence="2 3">
    <name type="scientific">[Ruminococcus] torques</name>
    <dbReference type="NCBI Taxonomy" id="33039"/>
    <lineage>
        <taxon>Bacteria</taxon>
        <taxon>Bacillati</taxon>
        <taxon>Bacillota</taxon>
        <taxon>Clostridia</taxon>
        <taxon>Lachnospirales</taxon>
        <taxon>Lachnospiraceae</taxon>
        <taxon>Mediterraneibacter</taxon>
    </lineage>
</organism>
<feature type="transmembrane region" description="Helical" evidence="1">
    <location>
        <begin position="7"/>
        <end position="25"/>
    </location>
</feature>
<gene>
    <name evidence="2" type="ORF">EAI93_11805</name>
</gene>
<comment type="caution">
    <text evidence="2">The sequence shown here is derived from an EMBL/GenBank/DDBJ whole genome shotgun (WGS) entry which is preliminary data.</text>
</comment>
<keyword evidence="1" id="KW-0812">Transmembrane</keyword>
<dbReference type="EMBL" id="RCYR01000029">
    <property type="protein sequence ID" value="RYS77846.1"/>
    <property type="molecule type" value="Genomic_DNA"/>
</dbReference>
<protein>
    <submittedName>
        <fullName evidence="2">Uncharacterized protein</fullName>
    </submittedName>
</protein>
<sequence length="177" mass="20906">MEKDKKVKVILFAGLILFAVLAMLWEDPVSFEGQEEQYAIKKSEPKEEKERLDKRDIYKLKPKKEDNMQPIDGKESSELALQFTGYDAADPAYDWLQGEDWTRFKEAVAVYLEKKELKEVTTVHVQADSQQKISDYMRYLYFDVDYQTESSDRLVIQATCDTYKEYLRFSFEVQYGE</sequence>
<keyword evidence="1" id="KW-0472">Membrane</keyword>
<evidence type="ECO:0000256" key="1">
    <source>
        <dbReference type="SAM" id="Phobius"/>
    </source>
</evidence>
<accession>A0A4Q5C5F1</accession>
<dbReference type="RefSeq" id="WP_129794998.1">
    <property type="nucleotide sequence ID" value="NZ_CAUFLU010000113.1"/>
</dbReference>
<dbReference type="AlphaFoldDB" id="A0A4Q5C5F1"/>